<name>A0A9W7L9C5_9STRA</name>
<protein>
    <submittedName>
        <fullName evidence="3">Uncharacterized protein</fullName>
    </submittedName>
</protein>
<dbReference type="Proteomes" id="UP001165065">
    <property type="component" value="Unassembled WGS sequence"/>
</dbReference>
<comment type="caution">
    <text evidence="3">The sequence shown here is derived from an EMBL/GenBank/DDBJ whole genome shotgun (WGS) entry which is preliminary data.</text>
</comment>
<organism evidence="3 4">
    <name type="scientific">Triparma columacea</name>
    <dbReference type="NCBI Taxonomy" id="722753"/>
    <lineage>
        <taxon>Eukaryota</taxon>
        <taxon>Sar</taxon>
        <taxon>Stramenopiles</taxon>
        <taxon>Ochrophyta</taxon>
        <taxon>Bolidophyceae</taxon>
        <taxon>Parmales</taxon>
        <taxon>Triparmaceae</taxon>
        <taxon>Triparma</taxon>
    </lineage>
</organism>
<accession>A0A9W7L9C5</accession>
<proteinExistence type="predicted"/>
<evidence type="ECO:0000313" key="3">
    <source>
        <dbReference type="EMBL" id="GMI39687.1"/>
    </source>
</evidence>
<feature type="non-terminal residue" evidence="3">
    <location>
        <position position="1"/>
    </location>
</feature>
<evidence type="ECO:0000256" key="1">
    <source>
        <dbReference type="SAM" id="Coils"/>
    </source>
</evidence>
<sequence length="325" mass="36035">MGKEDAEVFKASQAGEEAGAEISIGWNEDEEPAGDTTKKATVKAARESVEIDVEEVQNVEAVQEEVVEVKEKEEQKVEMEKVKKKADAEVRPVTYDHSDESADVNGHNVESMGLYEVKAKQNVSAKKEVAKQELNAPYVPIVEVKERITRSKLDYSIKFEAPEYWCRIAAVKNEDSPAMVNDILFDIDGIVLKDHGIKSFALLKTFLVDHRNVSESGALPVDVCLLRLGEEGGKRIPDDSLRQYLGKRRAKNAVSKAPEQPQAMVKGNVGAKRERGAELPESNRNMEADEVKKRKLLLDDDDWTAIVQPTTGDGVIDLTIDSDSD</sequence>
<feature type="region of interest" description="Disordered" evidence="2">
    <location>
        <begin position="251"/>
        <end position="290"/>
    </location>
</feature>
<evidence type="ECO:0000256" key="2">
    <source>
        <dbReference type="SAM" id="MobiDB-lite"/>
    </source>
</evidence>
<feature type="region of interest" description="Disordered" evidence="2">
    <location>
        <begin position="1"/>
        <end position="39"/>
    </location>
</feature>
<dbReference type="AlphaFoldDB" id="A0A9W7L9C5"/>
<gene>
    <name evidence="3" type="ORF">TrCOL_g3748</name>
</gene>
<feature type="coiled-coil region" evidence="1">
    <location>
        <begin position="62"/>
        <end position="89"/>
    </location>
</feature>
<keyword evidence="4" id="KW-1185">Reference proteome</keyword>
<dbReference type="EMBL" id="BRYA01001150">
    <property type="protein sequence ID" value="GMI39687.1"/>
    <property type="molecule type" value="Genomic_DNA"/>
</dbReference>
<keyword evidence="1" id="KW-0175">Coiled coil</keyword>
<reference evidence="4" key="1">
    <citation type="journal article" date="2023" name="Commun. Biol.">
        <title>Genome analysis of Parmales, the sister group of diatoms, reveals the evolutionary specialization of diatoms from phago-mixotrophs to photoautotrophs.</title>
        <authorList>
            <person name="Ban H."/>
            <person name="Sato S."/>
            <person name="Yoshikawa S."/>
            <person name="Yamada K."/>
            <person name="Nakamura Y."/>
            <person name="Ichinomiya M."/>
            <person name="Sato N."/>
            <person name="Blanc-Mathieu R."/>
            <person name="Endo H."/>
            <person name="Kuwata A."/>
            <person name="Ogata H."/>
        </authorList>
    </citation>
    <scope>NUCLEOTIDE SEQUENCE [LARGE SCALE GENOMIC DNA]</scope>
</reference>
<evidence type="ECO:0000313" key="4">
    <source>
        <dbReference type="Proteomes" id="UP001165065"/>
    </source>
</evidence>